<proteinExistence type="predicted"/>
<evidence type="ECO:0000313" key="2">
    <source>
        <dbReference type="EMBL" id="GFS63930.1"/>
    </source>
</evidence>
<keyword evidence="1" id="KW-0732">Signal</keyword>
<keyword evidence="3" id="KW-1185">Reference proteome</keyword>
<dbReference type="Proteomes" id="UP000887013">
    <property type="component" value="Unassembled WGS sequence"/>
</dbReference>
<protein>
    <submittedName>
        <fullName evidence="2">DUF4817 domain-containing protein</fullName>
    </submittedName>
</protein>
<gene>
    <name evidence="2" type="primary">AVEN_51693_1</name>
    <name evidence="2" type="ORF">NPIL_30161</name>
</gene>
<name>A0A8X6MLT1_NEPPI</name>
<reference evidence="2" key="1">
    <citation type="submission" date="2020-08" db="EMBL/GenBank/DDBJ databases">
        <title>Multicomponent nature underlies the extraordinary mechanical properties of spider dragline silk.</title>
        <authorList>
            <person name="Kono N."/>
            <person name="Nakamura H."/>
            <person name="Mori M."/>
            <person name="Yoshida Y."/>
            <person name="Ohtoshi R."/>
            <person name="Malay A.D."/>
            <person name="Moran D.A.P."/>
            <person name="Tomita M."/>
            <person name="Numata K."/>
            <person name="Arakawa K."/>
        </authorList>
    </citation>
    <scope>NUCLEOTIDE SEQUENCE</scope>
</reference>
<evidence type="ECO:0000256" key="1">
    <source>
        <dbReference type="SAM" id="SignalP"/>
    </source>
</evidence>
<accession>A0A8X6MLT1</accession>
<feature type="chain" id="PRO_5036461077" evidence="1">
    <location>
        <begin position="23"/>
        <end position="181"/>
    </location>
</feature>
<dbReference type="EMBL" id="BMAW01048044">
    <property type="protein sequence ID" value="GFS63930.1"/>
    <property type="molecule type" value="Genomic_DNA"/>
</dbReference>
<feature type="signal peptide" evidence="1">
    <location>
        <begin position="1"/>
        <end position="22"/>
    </location>
</feature>
<comment type="caution">
    <text evidence="2">The sequence shown here is derived from an EMBL/GenBank/DDBJ whole genome shotgun (WGS) entry which is preliminary data.</text>
</comment>
<dbReference type="AlphaFoldDB" id="A0A8X6MLT1"/>
<organism evidence="2 3">
    <name type="scientific">Nephila pilipes</name>
    <name type="common">Giant wood spider</name>
    <name type="synonym">Nephila maculata</name>
    <dbReference type="NCBI Taxonomy" id="299642"/>
    <lineage>
        <taxon>Eukaryota</taxon>
        <taxon>Metazoa</taxon>
        <taxon>Ecdysozoa</taxon>
        <taxon>Arthropoda</taxon>
        <taxon>Chelicerata</taxon>
        <taxon>Arachnida</taxon>
        <taxon>Araneae</taxon>
        <taxon>Araneomorphae</taxon>
        <taxon>Entelegynae</taxon>
        <taxon>Araneoidea</taxon>
        <taxon>Nephilidae</taxon>
        <taxon>Nephila</taxon>
    </lineage>
</organism>
<dbReference type="Gene3D" id="3.40.50.2300">
    <property type="match status" value="1"/>
</dbReference>
<sequence>MSSARFLAFLMFVIFSISPSTCSVFRQRQKIPKEKVIDTDKQIPIKIGAILPATAFEQIRRQYDKALKDTTNSINEGRFHRFSFTSAYRLEAQKHVMALAASPLNVLKTLCDKVLPHNVTAIIYMTNSPVYGSNAASAQYMLQLTGYLGLPVIAWNIDNVGLEQVSYLTIFFKPVGITSVK</sequence>
<evidence type="ECO:0000313" key="3">
    <source>
        <dbReference type="Proteomes" id="UP000887013"/>
    </source>
</evidence>
<dbReference type="OrthoDB" id="5984008at2759"/>